<evidence type="ECO:0000256" key="1">
    <source>
        <dbReference type="ARBA" id="ARBA00022630"/>
    </source>
</evidence>
<evidence type="ECO:0000259" key="3">
    <source>
        <dbReference type="Pfam" id="PF01494"/>
    </source>
</evidence>
<dbReference type="Pfam" id="PF21274">
    <property type="entry name" value="Rng_hyd_C"/>
    <property type="match status" value="1"/>
</dbReference>
<evidence type="ECO:0000256" key="2">
    <source>
        <dbReference type="ARBA" id="ARBA00022827"/>
    </source>
</evidence>
<reference evidence="5" key="1">
    <citation type="journal article" date="2019" name="Int. J. Syst. Evol. Microbiol.">
        <title>The Global Catalogue of Microorganisms (GCM) 10K type strain sequencing project: providing services to taxonomists for standard genome sequencing and annotation.</title>
        <authorList>
            <consortium name="The Broad Institute Genomics Platform"/>
            <consortium name="The Broad Institute Genome Sequencing Center for Infectious Disease"/>
            <person name="Wu L."/>
            <person name="Ma J."/>
        </authorList>
    </citation>
    <scope>NUCLEOTIDE SEQUENCE [LARGE SCALE GENOMIC DNA]</scope>
    <source>
        <strain evidence="5">SHR3</strain>
    </source>
</reference>
<dbReference type="InterPro" id="IPR002938">
    <property type="entry name" value="FAD-bd"/>
</dbReference>
<gene>
    <name evidence="4" type="ORF">ACFPTN_17650</name>
</gene>
<feature type="domain" description="FAD-binding" evidence="3">
    <location>
        <begin position="8"/>
        <end position="371"/>
    </location>
</feature>
<keyword evidence="1" id="KW-0285">Flavoprotein</keyword>
<dbReference type="PANTHER" id="PTHR43004:SF8">
    <property type="entry name" value="FAD-BINDING DOMAIN-CONTAINING PROTEIN-RELATED"/>
    <property type="match status" value="1"/>
</dbReference>
<dbReference type="Gene3D" id="3.50.50.60">
    <property type="entry name" value="FAD/NAD(P)-binding domain"/>
    <property type="match status" value="1"/>
</dbReference>
<evidence type="ECO:0000313" key="4">
    <source>
        <dbReference type="EMBL" id="MFC5771208.1"/>
    </source>
</evidence>
<dbReference type="EMBL" id="JBHSOG010000092">
    <property type="protein sequence ID" value="MFC5771208.1"/>
    <property type="molecule type" value="Genomic_DNA"/>
</dbReference>
<dbReference type="Gene3D" id="3.40.30.120">
    <property type="match status" value="1"/>
</dbReference>
<sequence>MKDPDGFDTDVLVVGSGPTGATTALALATYGVRVHMVSRWNWLADTPRAHITNQRAMEVLRDLGVEDEVRKYATPWEQMGDTLFATSLAGEEIARLRTWGTGDERHGDYVQGSPCTLLDVIQPKMEPILLKNAAERGTSVAFNTEYLGHEQDADGVTARLRDRLSGHEYSMRARYLVGADGARSQIVEELGLPLEGVMARAGTAYVIFRADLARYVAHRPSILHWIATSAAGFGEIGMGLLRAVRPWDEWIAGWGFDMADGEPDLSDEAMLGKIRTLVGDPQLEVELVRSSTWYVNQQHATAYSRGRVFCGGDAVHRHPPSSGLGSNTCMQDAFNLAWKLAYVIKGHAGPGLLDSYGAERVPVGRQIVARANQSRQDYAPLHACLRAEGGSDPVAAGLARLRAPTPEGVQVREALQKALELKNTEFNAQGVELNQRYESSAVIPDPAAGEEVWKRDRQLHLQATTRPGAKIPHAWLVDRRGLRVSTLDVTGKGRFTLLTGIAGQAWVRATQALDLPFLRTVVTGERGTADPYCAWQRVREIHEAGALLVRPDGHVAWRQGEAVWDDAEALRQLSAAIDAVLDRRG</sequence>
<accession>A0ABW1AV89</accession>
<name>A0ABW1AV89_9RHOO</name>
<dbReference type="InterPro" id="IPR036188">
    <property type="entry name" value="FAD/NAD-bd_sf"/>
</dbReference>
<dbReference type="Proteomes" id="UP001595974">
    <property type="component" value="Unassembled WGS sequence"/>
</dbReference>
<comment type="caution">
    <text evidence="4">The sequence shown here is derived from an EMBL/GenBank/DDBJ whole genome shotgun (WGS) entry which is preliminary data.</text>
</comment>
<dbReference type="Gene3D" id="3.30.9.10">
    <property type="entry name" value="D-Amino Acid Oxidase, subunit A, domain 2"/>
    <property type="match status" value="1"/>
</dbReference>
<organism evidence="4 5">
    <name type="scientific">Thauera sinica</name>
    <dbReference type="NCBI Taxonomy" id="2665146"/>
    <lineage>
        <taxon>Bacteria</taxon>
        <taxon>Pseudomonadati</taxon>
        <taxon>Pseudomonadota</taxon>
        <taxon>Betaproteobacteria</taxon>
        <taxon>Rhodocyclales</taxon>
        <taxon>Zoogloeaceae</taxon>
        <taxon>Thauera</taxon>
    </lineage>
</organism>
<evidence type="ECO:0000313" key="5">
    <source>
        <dbReference type="Proteomes" id="UP001595974"/>
    </source>
</evidence>
<dbReference type="PRINTS" id="PR00420">
    <property type="entry name" value="RNGMNOXGNASE"/>
</dbReference>
<protein>
    <submittedName>
        <fullName evidence="4">FAD-dependent oxidoreductase</fullName>
    </submittedName>
</protein>
<keyword evidence="2" id="KW-0274">FAD</keyword>
<dbReference type="RefSeq" id="WP_096449624.1">
    <property type="nucleotide sequence ID" value="NZ_JBHSOG010000092.1"/>
</dbReference>
<dbReference type="SUPFAM" id="SSF51905">
    <property type="entry name" value="FAD/NAD(P)-binding domain"/>
    <property type="match status" value="1"/>
</dbReference>
<dbReference type="PANTHER" id="PTHR43004">
    <property type="entry name" value="TRK SYSTEM POTASSIUM UPTAKE PROTEIN"/>
    <property type="match status" value="1"/>
</dbReference>
<keyword evidence="5" id="KW-1185">Reference proteome</keyword>
<dbReference type="InterPro" id="IPR050641">
    <property type="entry name" value="RIFMO-like"/>
</dbReference>
<dbReference type="Pfam" id="PF01494">
    <property type="entry name" value="FAD_binding_3"/>
    <property type="match status" value="1"/>
</dbReference>
<proteinExistence type="predicted"/>